<feature type="compositionally biased region" description="Polar residues" evidence="1">
    <location>
        <begin position="302"/>
        <end position="314"/>
    </location>
</feature>
<protein>
    <submittedName>
        <fullName evidence="2">Uncharacterized protein</fullName>
    </submittedName>
</protein>
<gene>
    <name evidence="2" type="ORF">CTEN210_07400</name>
</gene>
<sequence length="1777" mass="196982">MEAPSGFPIVTEKRSFSTFSVLARQQQQHHCDGNVKIIQSSIKESANGEDDSSQHLSASFEYKIPIRECPFEKENITSRAQSTKAVSDPVGFTTLETDVEQMLTATMTIRYYDEVKIDFDEISPSIHQSVHSDMEAKPNTETNDGDDSNITQRMICVTTRTQTVAHICIHIADAKEPSKSWFESNSMFENAKFGNLKGFHRIVLSGVSTSKEITLEAALEEIKTLKEYQAVEAGHVGSGIVLDSKSAIGDGETKPLPAHDYTFSDVEPQIVFSSNGKYLACIIPRPIRKREATSAHKDDLSNHSTGLSTPKTASISKVSIKPEGLSSVIIFQLEQATFESETSSSGGEKVGDLPLPKYLQMNDSYSEEQRPKMTMRKSRSRSLPIPSNPQIVSLDPMSSKLSKKLSKLISQISCLVDIKHKKIDTISDKAVLTSASMLLAGCTDGSMIMIAYKKAIALGITYESHDSDAPRRQNGAISDSQLLVKFGWDGNASGFRSLQYETEKEFYPSHEVINGRLVGVQRCGRSIVFDTEFQEIFDSENVSFGPTKAKRLRWISKNYSFQMAINPFRVITGHNVTSCYTRATLINYDTVALLVKALDFENSGRGGNFTDDIVQVWSVNAYHSSAKLLSKLSLDHVKLESVQHDSVKKHASDRFKNTLRRPSAVCQQTFLDYDHCTGCLSLSSAVALSRSIYTDGIDARVFSMIWDWRTCTIGFTASSAEKIHFSHPFYELQGKKCSFTPTTSAISSLRFCRKGGTNYIVHVCGNDEDYVSNTYDVAVLSPSTCNKSDFGMCSQNPVMLGDNYVMYPDFLPPTVNKEIQIKWKKTILPISYLSKNGPVQSASIGEQYGRSLAIFCSKGLCVLNVHRENTNSHFSKVNGEIEGSTTTCTHGFVCEEDEGKAKSTRDQWSMFFRTDENMFSVKAIKWWENYNGDNEDAIIAVITYTNKPGEYYLVAWSCENLKLGEHQLILDVSSVRKLAGRSSNLGLCLSKGLMPEDLSILTENRGGKHAVVSIVGTKNESTVCSIIQMQVKIGDGNDPTDRILAFSTAYVNLPNEITLHDHIFLAGCSYQYDLELVKYCEQVATLGILHSDGLSITALNIEKSGFSYEAEITNLWKKSATSHRITRFWKSDYSPTVKLQLGVPPSSWTWSFLKANGAIFSWSLGSFIKHIPVKSLKFSLHEAILLQESIDESNKKIHYFGIKSDESKGLKGSITEDTTTLVGILHSKEHSHLLYTGQKAIVSSDTNDEAFLSGMTLGPSDFEIGIPSSASSILMHLSLIAECYLTQRNKLADDLSLDLCIYIQNLHSSETIFAGLRAIISFLTELISKKEDRDLEEETERKSTLKSIQAVLVHIAISALIQVQFVSLFLNVGRQLEPHPFKSLFPLSLSVNAKDESTVLSLQDLFDMSVEDGSFSIPSSALPLFSNKRIVHNLCVNLLHHCIEEVHHFIDSSSVDVKCLREEFKSMKQLYSYILKVEVSEKKQQRSTATAPLSHNYSDEESSYGSTSTGEYEDDESRKFVQKIKSPGRISRMTARIIKPFSLRKIDDEGDAISQAAAEFVRSSYLVNDSRSVVSESSVQSISDSVSATSSTDEGDMASFYENSNCAAFTASGVIGMSIVSKIFLSENDTLISTTGVRGVGILCVLLNNDEEESTLTDTLVSEINSTLKRVSLENLRVSLKLLHTGQGASGSTSPLEDYTRQLLEKASKTWNKQTAMDIIATIVSIIQGNVADELTEIDSLLPLLALVLLSACRVYDQHVFERIEASDIVQFLKINL</sequence>
<comment type="caution">
    <text evidence="2">The sequence shown here is derived from an EMBL/GenBank/DDBJ whole genome shotgun (WGS) entry which is preliminary data.</text>
</comment>
<reference evidence="2 3" key="1">
    <citation type="journal article" date="2021" name="Sci. Rep.">
        <title>The genome of the diatom Chaetoceros tenuissimus carries an ancient integrated fragment of an extant virus.</title>
        <authorList>
            <person name="Hongo Y."/>
            <person name="Kimura K."/>
            <person name="Takaki Y."/>
            <person name="Yoshida Y."/>
            <person name="Baba S."/>
            <person name="Kobayashi G."/>
            <person name="Nagasaki K."/>
            <person name="Hano T."/>
            <person name="Tomaru Y."/>
        </authorList>
    </citation>
    <scope>NUCLEOTIDE SEQUENCE [LARGE SCALE GENOMIC DNA]</scope>
    <source>
        <strain evidence="2 3">NIES-3715</strain>
    </source>
</reference>
<proteinExistence type="predicted"/>
<organism evidence="2 3">
    <name type="scientific">Chaetoceros tenuissimus</name>
    <dbReference type="NCBI Taxonomy" id="426638"/>
    <lineage>
        <taxon>Eukaryota</taxon>
        <taxon>Sar</taxon>
        <taxon>Stramenopiles</taxon>
        <taxon>Ochrophyta</taxon>
        <taxon>Bacillariophyta</taxon>
        <taxon>Coscinodiscophyceae</taxon>
        <taxon>Chaetocerotophycidae</taxon>
        <taxon>Chaetocerotales</taxon>
        <taxon>Chaetocerotaceae</taxon>
        <taxon>Chaetoceros</taxon>
    </lineage>
</organism>
<feature type="region of interest" description="Disordered" evidence="1">
    <location>
        <begin position="1485"/>
        <end position="1518"/>
    </location>
</feature>
<name>A0AAD3CUP5_9STRA</name>
<keyword evidence="3" id="KW-1185">Reference proteome</keyword>
<dbReference type="EMBL" id="BLLK01000045">
    <property type="protein sequence ID" value="GFH50924.1"/>
    <property type="molecule type" value="Genomic_DNA"/>
</dbReference>
<dbReference type="Proteomes" id="UP001054902">
    <property type="component" value="Unassembled WGS sequence"/>
</dbReference>
<feature type="region of interest" description="Disordered" evidence="1">
    <location>
        <begin position="363"/>
        <end position="389"/>
    </location>
</feature>
<feature type="region of interest" description="Disordered" evidence="1">
    <location>
        <begin position="128"/>
        <end position="148"/>
    </location>
</feature>
<evidence type="ECO:0000256" key="1">
    <source>
        <dbReference type="SAM" id="MobiDB-lite"/>
    </source>
</evidence>
<feature type="compositionally biased region" description="Polar residues" evidence="1">
    <location>
        <begin position="1486"/>
        <end position="1496"/>
    </location>
</feature>
<feature type="region of interest" description="Disordered" evidence="1">
    <location>
        <begin position="293"/>
        <end position="314"/>
    </location>
</feature>
<accession>A0AAD3CUP5</accession>
<evidence type="ECO:0000313" key="3">
    <source>
        <dbReference type="Proteomes" id="UP001054902"/>
    </source>
</evidence>
<evidence type="ECO:0000313" key="2">
    <source>
        <dbReference type="EMBL" id="GFH50924.1"/>
    </source>
</evidence>